<evidence type="ECO:0000313" key="7">
    <source>
        <dbReference type="EMBL" id="SVC90712.1"/>
    </source>
</evidence>
<feature type="transmembrane region" description="Helical" evidence="5">
    <location>
        <begin position="229"/>
        <end position="260"/>
    </location>
</feature>
<evidence type="ECO:0000256" key="4">
    <source>
        <dbReference type="ARBA" id="ARBA00023136"/>
    </source>
</evidence>
<name>A0A382R0M0_9ZZZZ</name>
<feature type="domain" description="EamA" evidence="6">
    <location>
        <begin position="136"/>
        <end position="261"/>
    </location>
</feature>
<dbReference type="SUPFAM" id="SSF103481">
    <property type="entry name" value="Multidrug resistance efflux transporter EmrE"/>
    <property type="match status" value="2"/>
</dbReference>
<keyword evidence="2 5" id="KW-0812">Transmembrane</keyword>
<dbReference type="EMBL" id="UINC01117935">
    <property type="protein sequence ID" value="SVC90712.1"/>
    <property type="molecule type" value="Genomic_DNA"/>
</dbReference>
<dbReference type="PANTHER" id="PTHR22911:SF6">
    <property type="entry name" value="SOLUTE CARRIER FAMILY 35 MEMBER G1"/>
    <property type="match status" value="1"/>
</dbReference>
<organism evidence="7">
    <name type="scientific">marine metagenome</name>
    <dbReference type="NCBI Taxonomy" id="408172"/>
    <lineage>
        <taxon>unclassified sequences</taxon>
        <taxon>metagenomes</taxon>
        <taxon>ecological metagenomes</taxon>
    </lineage>
</organism>
<feature type="transmembrane region" description="Helical" evidence="5">
    <location>
        <begin position="136"/>
        <end position="155"/>
    </location>
</feature>
<proteinExistence type="predicted"/>
<sequence>MLGAMASFLMIAVGARELSDTMNTFQIVFLRSLVGFGIILLVLAKQGIKVPKTGRLKIHIFRNILHYSAQAAWILGVSLLPLATVFAIEFTTPIWVALMAVLLLNERLNRGRLVAILFGLIGTLIILRPGLEGFGLGHLAVLWAAVGYGATYVITKMISNTEAPITILFYMTAVQAVVGLVPGLIGWVAPKPEDIFWIGSLGVLGLTSHFCLTKAFIYADATLVLPIDFLRLPLAAVVGFFFYQEAFELAVLFGGVVIFAG</sequence>
<dbReference type="InterPro" id="IPR037185">
    <property type="entry name" value="EmrE-like"/>
</dbReference>
<feature type="transmembrane region" description="Helical" evidence="5">
    <location>
        <begin position="64"/>
        <end position="80"/>
    </location>
</feature>
<dbReference type="PANTHER" id="PTHR22911">
    <property type="entry name" value="ACYL-MALONYL CONDENSING ENZYME-RELATED"/>
    <property type="match status" value="1"/>
</dbReference>
<feature type="transmembrane region" description="Helical" evidence="5">
    <location>
        <begin position="195"/>
        <end position="217"/>
    </location>
</feature>
<reference evidence="7" key="1">
    <citation type="submission" date="2018-05" db="EMBL/GenBank/DDBJ databases">
        <authorList>
            <person name="Lanie J.A."/>
            <person name="Ng W.-L."/>
            <person name="Kazmierczak K.M."/>
            <person name="Andrzejewski T.M."/>
            <person name="Davidsen T.M."/>
            <person name="Wayne K.J."/>
            <person name="Tettelin H."/>
            <person name="Glass J.I."/>
            <person name="Rusch D."/>
            <person name="Podicherti R."/>
            <person name="Tsui H.-C.T."/>
            <person name="Winkler M.E."/>
        </authorList>
    </citation>
    <scope>NUCLEOTIDE SEQUENCE</scope>
</reference>
<keyword evidence="4 5" id="KW-0472">Membrane</keyword>
<feature type="transmembrane region" description="Helical" evidence="5">
    <location>
        <begin position="167"/>
        <end position="189"/>
    </location>
</feature>
<evidence type="ECO:0000259" key="6">
    <source>
        <dbReference type="Pfam" id="PF00892"/>
    </source>
</evidence>
<dbReference type="GO" id="GO:0016020">
    <property type="term" value="C:membrane"/>
    <property type="evidence" value="ECO:0007669"/>
    <property type="project" value="UniProtKB-SubCell"/>
</dbReference>
<comment type="subcellular location">
    <subcellularLocation>
        <location evidence="1">Membrane</location>
        <topology evidence="1">Multi-pass membrane protein</topology>
    </subcellularLocation>
</comment>
<accession>A0A382R0M0</accession>
<dbReference type="InterPro" id="IPR000620">
    <property type="entry name" value="EamA_dom"/>
</dbReference>
<protein>
    <recommendedName>
        <fullName evidence="6">EamA domain-containing protein</fullName>
    </recommendedName>
</protein>
<gene>
    <name evidence="7" type="ORF">METZ01_LOCUS343566</name>
</gene>
<dbReference type="Pfam" id="PF00892">
    <property type="entry name" value="EamA"/>
    <property type="match status" value="2"/>
</dbReference>
<evidence type="ECO:0000256" key="2">
    <source>
        <dbReference type="ARBA" id="ARBA00022692"/>
    </source>
</evidence>
<feature type="non-terminal residue" evidence="7">
    <location>
        <position position="261"/>
    </location>
</feature>
<evidence type="ECO:0000256" key="3">
    <source>
        <dbReference type="ARBA" id="ARBA00022989"/>
    </source>
</evidence>
<evidence type="ECO:0000256" key="1">
    <source>
        <dbReference type="ARBA" id="ARBA00004141"/>
    </source>
</evidence>
<keyword evidence="3 5" id="KW-1133">Transmembrane helix</keyword>
<feature type="transmembrane region" description="Helical" evidence="5">
    <location>
        <begin position="25"/>
        <end position="44"/>
    </location>
</feature>
<feature type="transmembrane region" description="Helical" evidence="5">
    <location>
        <begin position="111"/>
        <end position="130"/>
    </location>
</feature>
<evidence type="ECO:0000256" key="5">
    <source>
        <dbReference type="SAM" id="Phobius"/>
    </source>
</evidence>
<feature type="domain" description="EamA" evidence="6">
    <location>
        <begin position="2"/>
        <end position="127"/>
    </location>
</feature>
<dbReference type="AlphaFoldDB" id="A0A382R0M0"/>
<feature type="transmembrane region" description="Helical" evidence="5">
    <location>
        <begin position="86"/>
        <end position="104"/>
    </location>
</feature>